<keyword evidence="1" id="KW-1133">Transmembrane helix</keyword>
<keyword evidence="1" id="KW-0812">Transmembrane</keyword>
<feature type="transmembrane region" description="Helical" evidence="1">
    <location>
        <begin position="20"/>
        <end position="42"/>
    </location>
</feature>
<gene>
    <name evidence="2" type="ORF">EYF80_012818</name>
</gene>
<evidence type="ECO:0000313" key="3">
    <source>
        <dbReference type="Proteomes" id="UP000314294"/>
    </source>
</evidence>
<evidence type="ECO:0000313" key="2">
    <source>
        <dbReference type="EMBL" id="TNN76972.1"/>
    </source>
</evidence>
<comment type="caution">
    <text evidence="2">The sequence shown here is derived from an EMBL/GenBank/DDBJ whole genome shotgun (WGS) entry which is preliminary data.</text>
</comment>
<accession>A0A4Z2II21</accession>
<keyword evidence="3" id="KW-1185">Reference proteome</keyword>
<dbReference type="Proteomes" id="UP000314294">
    <property type="component" value="Unassembled WGS sequence"/>
</dbReference>
<evidence type="ECO:0000256" key="1">
    <source>
        <dbReference type="SAM" id="Phobius"/>
    </source>
</evidence>
<name>A0A4Z2II21_9TELE</name>
<dbReference type="EMBL" id="SRLO01000088">
    <property type="protein sequence ID" value="TNN76972.1"/>
    <property type="molecule type" value="Genomic_DNA"/>
</dbReference>
<protein>
    <submittedName>
        <fullName evidence="2">Uncharacterized protein</fullName>
    </submittedName>
</protein>
<reference evidence="2 3" key="1">
    <citation type="submission" date="2019-03" db="EMBL/GenBank/DDBJ databases">
        <title>First draft genome of Liparis tanakae, snailfish: a comprehensive survey of snailfish specific genes.</title>
        <authorList>
            <person name="Kim W."/>
            <person name="Song I."/>
            <person name="Jeong J.-H."/>
            <person name="Kim D."/>
            <person name="Kim S."/>
            <person name="Ryu S."/>
            <person name="Song J.Y."/>
            <person name="Lee S.K."/>
        </authorList>
    </citation>
    <scope>NUCLEOTIDE SEQUENCE [LARGE SCALE GENOMIC DNA]</scope>
    <source>
        <tissue evidence="2">Muscle</tissue>
    </source>
</reference>
<proteinExistence type="predicted"/>
<sequence length="90" mass="9444">MAKDPANKLLKSSEPSGYSPITIMVFTSSSLLSANPLSAIIVRVTCSWPGKRGLLNLLAALALAPEAQAPLAICNPTPDSPCALKRLRLT</sequence>
<organism evidence="2 3">
    <name type="scientific">Liparis tanakae</name>
    <name type="common">Tanaka's snailfish</name>
    <dbReference type="NCBI Taxonomy" id="230148"/>
    <lineage>
        <taxon>Eukaryota</taxon>
        <taxon>Metazoa</taxon>
        <taxon>Chordata</taxon>
        <taxon>Craniata</taxon>
        <taxon>Vertebrata</taxon>
        <taxon>Euteleostomi</taxon>
        <taxon>Actinopterygii</taxon>
        <taxon>Neopterygii</taxon>
        <taxon>Teleostei</taxon>
        <taxon>Neoteleostei</taxon>
        <taxon>Acanthomorphata</taxon>
        <taxon>Eupercaria</taxon>
        <taxon>Perciformes</taxon>
        <taxon>Cottioidei</taxon>
        <taxon>Cottales</taxon>
        <taxon>Liparidae</taxon>
        <taxon>Liparis</taxon>
    </lineage>
</organism>
<dbReference type="AlphaFoldDB" id="A0A4Z2II21"/>
<keyword evidence="1" id="KW-0472">Membrane</keyword>